<dbReference type="InterPro" id="IPR002549">
    <property type="entry name" value="AI-2E-like"/>
</dbReference>
<evidence type="ECO:0000256" key="3">
    <source>
        <dbReference type="ARBA" id="ARBA00022692"/>
    </source>
</evidence>
<feature type="transmembrane region" description="Helical" evidence="6">
    <location>
        <begin position="214"/>
        <end position="236"/>
    </location>
</feature>
<organism evidence="7 8">
    <name type="scientific">Luteolibacter algae</name>
    <dbReference type="NCBI Taxonomy" id="454151"/>
    <lineage>
        <taxon>Bacteria</taxon>
        <taxon>Pseudomonadati</taxon>
        <taxon>Verrucomicrobiota</taxon>
        <taxon>Verrucomicrobiia</taxon>
        <taxon>Verrucomicrobiales</taxon>
        <taxon>Verrucomicrobiaceae</taxon>
        <taxon>Luteolibacter</taxon>
    </lineage>
</organism>
<feature type="transmembrane region" description="Helical" evidence="6">
    <location>
        <begin position="308"/>
        <end position="332"/>
    </location>
</feature>
<dbReference type="RefSeq" id="WP_386820492.1">
    <property type="nucleotide sequence ID" value="NZ_JBHUIT010000022.1"/>
</dbReference>
<keyword evidence="8" id="KW-1185">Reference proteome</keyword>
<sequence>MSGNAETGRIKAAKGLWMIAALAIVIAGLKLAQDFFIPILIAFFIATVSFPLLHFLRKKKVPRAIAVMMTVGFDFIFLAALAVLAITLVGDLQEKWNSRYAAEVSNQIREGSESLVLKLNEYGVPDAETKIYEVVNNNVANLQNIRFEKIWDVGTGVLGRVVGFLGTSLITLILTVFMLSEARMFGRRFEAISKARGPNLTKLLSATRDIQRFLAIKTGVSVITGLLAGTLCWAAGLDFYVLWGILAFFFNFIPVIGSIVAGVPPTILALCIAGLPNAVLVAGGYLLINNFLGNFVEPMLVGRRFGISTLVVVISVVFWGWLWGPLGMLLAVPLTMVLKVILESSDEFRWIGIAISAEQPAGSAEKKLLEVTPPAKISPSSESH</sequence>
<dbReference type="Pfam" id="PF01594">
    <property type="entry name" value="AI-2E_transport"/>
    <property type="match status" value="1"/>
</dbReference>
<dbReference type="PANTHER" id="PTHR21716:SF64">
    <property type="entry name" value="AI-2 TRANSPORT PROTEIN TQSA"/>
    <property type="match status" value="1"/>
</dbReference>
<feature type="transmembrane region" description="Helical" evidence="6">
    <location>
        <begin position="12"/>
        <end position="29"/>
    </location>
</feature>
<comment type="subcellular location">
    <subcellularLocation>
        <location evidence="1">Membrane</location>
        <topology evidence="1">Multi-pass membrane protein</topology>
    </subcellularLocation>
</comment>
<evidence type="ECO:0000256" key="6">
    <source>
        <dbReference type="SAM" id="Phobius"/>
    </source>
</evidence>
<evidence type="ECO:0000256" key="1">
    <source>
        <dbReference type="ARBA" id="ARBA00004141"/>
    </source>
</evidence>
<dbReference type="PANTHER" id="PTHR21716">
    <property type="entry name" value="TRANSMEMBRANE PROTEIN"/>
    <property type="match status" value="1"/>
</dbReference>
<evidence type="ECO:0000256" key="2">
    <source>
        <dbReference type="ARBA" id="ARBA00009773"/>
    </source>
</evidence>
<keyword evidence="4 6" id="KW-1133">Transmembrane helix</keyword>
<dbReference type="EMBL" id="JBHUIT010000022">
    <property type="protein sequence ID" value="MFD2257205.1"/>
    <property type="molecule type" value="Genomic_DNA"/>
</dbReference>
<proteinExistence type="inferred from homology"/>
<accession>A0ABW5D9Y9</accession>
<feature type="transmembrane region" description="Helical" evidence="6">
    <location>
        <begin position="65"/>
        <end position="89"/>
    </location>
</feature>
<feature type="transmembrane region" description="Helical" evidence="6">
    <location>
        <begin position="157"/>
        <end position="179"/>
    </location>
</feature>
<comment type="caution">
    <text evidence="7">The sequence shown here is derived from an EMBL/GenBank/DDBJ whole genome shotgun (WGS) entry which is preliminary data.</text>
</comment>
<feature type="transmembrane region" description="Helical" evidence="6">
    <location>
        <begin position="267"/>
        <end position="288"/>
    </location>
</feature>
<evidence type="ECO:0000256" key="4">
    <source>
        <dbReference type="ARBA" id="ARBA00022989"/>
    </source>
</evidence>
<name>A0ABW5D9Y9_9BACT</name>
<feature type="transmembrane region" description="Helical" evidence="6">
    <location>
        <begin position="242"/>
        <end position="260"/>
    </location>
</feature>
<reference evidence="8" key="1">
    <citation type="journal article" date="2019" name="Int. J. Syst. Evol. Microbiol.">
        <title>The Global Catalogue of Microorganisms (GCM) 10K type strain sequencing project: providing services to taxonomists for standard genome sequencing and annotation.</title>
        <authorList>
            <consortium name="The Broad Institute Genomics Platform"/>
            <consortium name="The Broad Institute Genome Sequencing Center for Infectious Disease"/>
            <person name="Wu L."/>
            <person name="Ma J."/>
        </authorList>
    </citation>
    <scope>NUCLEOTIDE SEQUENCE [LARGE SCALE GENOMIC DNA]</scope>
    <source>
        <strain evidence="8">CGMCC 4.7106</strain>
    </source>
</reference>
<evidence type="ECO:0000256" key="5">
    <source>
        <dbReference type="ARBA" id="ARBA00023136"/>
    </source>
</evidence>
<evidence type="ECO:0000313" key="7">
    <source>
        <dbReference type="EMBL" id="MFD2257205.1"/>
    </source>
</evidence>
<keyword evidence="3 6" id="KW-0812">Transmembrane</keyword>
<protein>
    <submittedName>
        <fullName evidence="7">AI-2E family transporter</fullName>
    </submittedName>
</protein>
<evidence type="ECO:0000313" key="8">
    <source>
        <dbReference type="Proteomes" id="UP001597375"/>
    </source>
</evidence>
<comment type="similarity">
    <text evidence="2">Belongs to the autoinducer-2 exporter (AI-2E) (TC 2.A.86) family.</text>
</comment>
<gene>
    <name evidence="7" type="ORF">ACFSSA_11005</name>
</gene>
<feature type="transmembrane region" description="Helical" evidence="6">
    <location>
        <begin position="35"/>
        <end position="53"/>
    </location>
</feature>
<dbReference type="Proteomes" id="UP001597375">
    <property type="component" value="Unassembled WGS sequence"/>
</dbReference>
<keyword evidence="5 6" id="KW-0472">Membrane</keyword>